<dbReference type="InterPro" id="IPR036875">
    <property type="entry name" value="Znf_CCHC_sf"/>
</dbReference>
<name>A0AAW1JGM9_POPJA</name>
<sequence>MIEIVTNKQISSGKKETQQLEKMVIRSEGKQYADILRTIKSSVDIDKVGIKIKSIKKTTKGDVMLEIQGGADKAEALKRGILNKSQGTRVEMKNKEETFYVTGIDGDVDRQEIENVLRQNHGNQNATVTARTGTAKELLKKAKINRPNQHGNQNATVTARTGTAKELLKKAKIKIGWTMCVVRPRVNIVRCFRCLEFGHYKQDCQGEDNKDVCLKCGKRNHRAKDCTGENFCLVCNQEGHRADQTRCPNFRRLIREKTKQQTNMIGVKKLQAGGLYGKKQSSRQI</sequence>
<protein>
    <submittedName>
        <fullName evidence="3">Zinc knuckle</fullName>
    </submittedName>
</protein>
<keyword evidence="1" id="KW-0479">Metal-binding</keyword>
<gene>
    <name evidence="3" type="ORF">QE152_g29948</name>
</gene>
<comment type="caution">
    <text evidence="3">The sequence shown here is derived from an EMBL/GenBank/DDBJ whole genome shotgun (WGS) entry which is preliminary data.</text>
</comment>
<evidence type="ECO:0000259" key="2">
    <source>
        <dbReference type="PROSITE" id="PS50158"/>
    </source>
</evidence>
<keyword evidence="1" id="KW-0863">Zinc-finger</keyword>
<dbReference type="SUPFAM" id="SSF57756">
    <property type="entry name" value="Retrovirus zinc finger-like domains"/>
    <property type="match status" value="1"/>
</dbReference>
<accession>A0AAW1JGM9</accession>
<dbReference type="Gene3D" id="4.10.60.10">
    <property type="entry name" value="Zinc finger, CCHC-type"/>
    <property type="match status" value="1"/>
</dbReference>
<dbReference type="Proteomes" id="UP001458880">
    <property type="component" value="Unassembled WGS sequence"/>
</dbReference>
<keyword evidence="4" id="KW-1185">Reference proteome</keyword>
<dbReference type="GO" id="GO:0008270">
    <property type="term" value="F:zinc ion binding"/>
    <property type="evidence" value="ECO:0007669"/>
    <property type="project" value="UniProtKB-KW"/>
</dbReference>
<dbReference type="SMART" id="SM00343">
    <property type="entry name" value="ZnF_C2HC"/>
    <property type="match status" value="3"/>
</dbReference>
<keyword evidence="1" id="KW-0862">Zinc</keyword>
<dbReference type="PROSITE" id="PS50158">
    <property type="entry name" value="ZF_CCHC"/>
    <property type="match status" value="2"/>
</dbReference>
<proteinExistence type="predicted"/>
<evidence type="ECO:0000313" key="4">
    <source>
        <dbReference type="Proteomes" id="UP001458880"/>
    </source>
</evidence>
<dbReference type="GO" id="GO:0003676">
    <property type="term" value="F:nucleic acid binding"/>
    <property type="evidence" value="ECO:0007669"/>
    <property type="project" value="InterPro"/>
</dbReference>
<feature type="domain" description="CCHC-type" evidence="2">
    <location>
        <begin position="213"/>
        <end position="226"/>
    </location>
</feature>
<feature type="domain" description="CCHC-type" evidence="2">
    <location>
        <begin position="190"/>
        <end position="204"/>
    </location>
</feature>
<dbReference type="EMBL" id="JASPKY010000392">
    <property type="protein sequence ID" value="KAK9702461.1"/>
    <property type="molecule type" value="Genomic_DNA"/>
</dbReference>
<dbReference type="InterPro" id="IPR001878">
    <property type="entry name" value="Znf_CCHC"/>
</dbReference>
<evidence type="ECO:0000256" key="1">
    <source>
        <dbReference type="PROSITE-ProRule" id="PRU00047"/>
    </source>
</evidence>
<evidence type="ECO:0000313" key="3">
    <source>
        <dbReference type="EMBL" id="KAK9702461.1"/>
    </source>
</evidence>
<dbReference type="Pfam" id="PF00098">
    <property type="entry name" value="zf-CCHC"/>
    <property type="match status" value="1"/>
</dbReference>
<organism evidence="3 4">
    <name type="scientific">Popillia japonica</name>
    <name type="common">Japanese beetle</name>
    <dbReference type="NCBI Taxonomy" id="7064"/>
    <lineage>
        <taxon>Eukaryota</taxon>
        <taxon>Metazoa</taxon>
        <taxon>Ecdysozoa</taxon>
        <taxon>Arthropoda</taxon>
        <taxon>Hexapoda</taxon>
        <taxon>Insecta</taxon>
        <taxon>Pterygota</taxon>
        <taxon>Neoptera</taxon>
        <taxon>Endopterygota</taxon>
        <taxon>Coleoptera</taxon>
        <taxon>Polyphaga</taxon>
        <taxon>Scarabaeiformia</taxon>
        <taxon>Scarabaeidae</taxon>
        <taxon>Rutelinae</taxon>
        <taxon>Popillia</taxon>
    </lineage>
</organism>
<dbReference type="AlphaFoldDB" id="A0AAW1JGM9"/>
<reference evidence="3 4" key="1">
    <citation type="journal article" date="2024" name="BMC Genomics">
        <title>De novo assembly and annotation of Popillia japonica's genome with initial clues to its potential as an invasive pest.</title>
        <authorList>
            <person name="Cucini C."/>
            <person name="Boschi S."/>
            <person name="Funari R."/>
            <person name="Cardaioli E."/>
            <person name="Iannotti N."/>
            <person name="Marturano G."/>
            <person name="Paoli F."/>
            <person name="Bruttini M."/>
            <person name="Carapelli A."/>
            <person name="Frati F."/>
            <person name="Nardi F."/>
        </authorList>
    </citation>
    <scope>NUCLEOTIDE SEQUENCE [LARGE SCALE GENOMIC DNA]</scope>
    <source>
        <strain evidence="3">DMR45628</strain>
    </source>
</reference>